<organism evidence="3 4">
    <name type="scientific">Aphanomyces euteiches</name>
    <dbReference type="NCBI Taxonomy" id="100861"/>
    <lineage>
        <taxon>Eukaryota</taxon>
        <taxon>Sar</taxon>
        <taxon>Stramenopiles</taxon>
        <taxon>Oomycota</taxon>
        <taxon>Saprolegniomycetes</taxon>
        <taxon>Saprolegniales</taxon>
        <taxon>Verrucalvaceae</taxon>
        <taxon>Aphanomyces</taxon>
    </lineage>
</organism>
<dbReference type="InterPro" id="IPR050300">
    <property type="entry name" value="GDXG_lipolytic_enzyme"/>
</dbReference>
<evidence type="ECO:0000313" key="3">
    <source>
        <dbReference type="EMBL" id="KAF0735718.1"/>
    </source>
</evidence>
<dbReference type="PANTHER" id="PTHR48081:SF33">
    <property type="entry name" value="KYNURENINE FORMAMIDASE"/>
    <property type="match status" value="1"/>
</dbReference>
<dbReference type="InterPro" id="IPR029058">
    <property type="entry name" value="AB_hydrolase_fold"/>
</dbReference>
<dbReference type="AlphaFoldDB" id="A0A6G0X708"/>
<evidence type="ECO:0000256" key="1">
    <source>
        <dbReference type="ARBA" id="ARBA00022801"/>
    </source>
</evidence>
<protein>
    <recommendedName>
        <fullName evidence="2">BD-FAE-like domain-containing protein</fullName>
    </recommendedName>
</protein>
<gene>
    <name evidence="3" type="ORF">Ae201684_007728</name>
</gene>
<sequence length="398" mass="44021">MFRDTLNNLRDDHITESNLAWIETREIELFGASAMRFGHPTMQRFCLRCGLGQLGNIGNKFKVFKAFRSSHVYAAVVWLGNAGNVFFGLSAPKLAMRTLARALRFSTTNFRYGPHERQVLDLYGTTSTDTVSSLSLKPVLIFVHGGAWALSSKFDHATLGETLAEHDIVTVIPSYRTFPHGEVDDMIDDLRDVIAWTIENIASHGGDPKRISLAGHSSGAHLTSLLLVRSAFQDSLFPDPVEPVHHVKSFIGLCGPYDITDHYEFERDRHIIPFVRAHGISPLHPSCHGRHQFPKYSPTAAVLNLATTGSAWKLPSFHLFHGADDVVVPSQATHKFAKHLKQVGATVHVHNVPFGHVEILLALMGGFPQLEKTMMDAVVPVIKQTADAVVTWSGQSKL</sequence>
<name>A0A6G0X708_9STRA</name>
<dbReference type="EMBL" id="VJMJ01000093">
    <property type="protein sequence ID" value="KAF0735718.1"/>
    <property type="molecule type" value="Genomic_DNA"/>
</dbReference>
<feature type="domain" description="BD-FAE-like" evidence="2">
    <location>
        <begin position="137"/>
        <end position="340"/>
    </location>
</feature>
<dbReference type="SUPFAM" id="SSF53474">
    <property type="entry name" value="alpha/beta-Hydrolases"/>
    <property type="match status" value="1"/>
</dbReference>
<evidence type="ECO:0000313" key="4">
    <source>
        <dbReference type="Proteomes" id="UP000481153"/>
    </source>
</evidence>
<dbReference type="GO" id="GO:0016787">
    <property type="term" value="F:hydrolase activity"/>
    <property type="evidence" value="ECO:0007669"/>
    <property type="project" value="UniProtKB-KW"/>
</dbReference>
<dbReference type="Gene3D" id="3.40.50.1820">
    <property type="entry name" value="alpha/beta hydrolase"/>
    <property type="match status" value="1"/>
</dbReference>
<comment type="caution">
    <text evidence="3">The sequence shown here is derived from an EMBL/GenBank/DDBJ whole genome shotgun (WGS) entry which is preliminary data.</text>
</comment>
<proteinExistence type="predicted"/>
<dbReference type="VEuPathDB" id="FungiDB:AeMF1_004468"/>
<accession>A0A6G0X708</accession>
<dbReference type="Pfam" id="PF20434">
    <property type="entry name" value="BD-FAE"/>
    <property type="match status" value="1"/>
</dbReference>
<dbReference type="Proteomes" id="UP000481153">
    <property type="component" value="Unassembled WGS sequence"/>
</dbReference>
<dbReference type="PANTHER" id="PTHR48081">
    <property type="entry name" value="AB HYDROLASE SUPERFAMILY PROTEIN C4A8.06C"/>
    <property type="match status" value="1"/>
</dbReference>
<evidence type="ECO:0000259" key="2">
    <source>
        <dbReference type="Pfam" id="PF20434"/>
    </source>
</evidence>
<keyword evidence="1" id="KW-0378">Hydrolase</keyword>
<keyword evidence="4" id="KW-1185">Reference proteome</keyword>
<dbReference type="InterPro" id="IPR049492">
    <property type="entry name" value="BD-FAE-like_dom"/>
</dbReference>
<reference evidence="3 4" key="1">
    <citation type="submission" date="2019-07" db="EMBL/GenBank/DDBJ databases">
        <title>Genomics analysis of Aphanomyces spp. identifies a new class of oomycete effector associated with host adaptation.</title>
        <authorList>
            <person name="Gaulin E."/>
        </authorList>
    </citation>
    <scope>NUCLEOTIDE SEQUENCE [LARGE SCALE GENOMIC DNA]</scope>
    <source>
        <strain evidence="3 4">ATCC 201684</strain>
    </source>
</reference>